<dbReference type="STRING" id="882378.RBRH_02362"/>
<evidence type="ECO:0000313" key="2">
    <source>
        <dbReference type="Proteomes" id="UP000007437"/>
    </source>
</evidence>
<name>E5APN0_MYCRK</name>
<dbReference type="Proteomes" id="UP000007437">
    <property type="component" value="Chromosome"/>
</dbReference>
<organism evidence="1 2">
    <name type="scientific">Mycetohabitans rhizoxinica (strain DSM 19002 / CIP 109453 / HKI 454)</name>
    <name type="common">Paraburkholderia rhizoxinica</name>
    <dbReference type="NCBI Taxonomy" id="882378"/>
    <lineage>
        <taxon>Bacteria</taxon>
        <taxon>Pseudomonadati</taxon>
        <taxon>Pseudomonadota</taxon>
        <taxon>Betaproteobacteria</taxon>
        <taxon>Burkholderiales</taxon>
        <taxon>Burkholderiaceae</taxon>
        <taxon>Mycetohabitans</taxon>
    </lineage>
</organism>
<evidence type="ECO:0000313" key="1">
    <source>
        <dbReference type="EMBL" id="CBW74562.1"/>
    </source>
</evidence>
<sequence length="34" mass="3737">MVGLSWPVRVWVAVIRAAGFTDCDGGFRLPSLLF</sequence>
<dbReference type="HOGENOM" id="CLU_3372637_0_0_4"/>
<protein>
    <submittedName>
        <fullName evidence="1">Uncharacterized protein</fullName>
    </submittedName>
</protein>
<proteinExistence type="predicted"/>
<dbReference type="AlphaFoldDB" id="E5APN0"/>
<dbReference type="KEGG" id="brh:RBRH_02362"/>
<accession>E5APN0</accession>
<dbReference type="EMBL" id="FR687359">
    <property type="protein sequence ID" value="CBW74562.1"/>
    <property type="molecule type" value="Genomic_DNA"/>
</dbReference>
<reference evidence="1 2" key="1">
    <citation type="journal article" date="2011" name="J. Bacteriol.">
        <title>Complete genome sequence of Burkholderia rhizoxinica, an endosymbiont of Rhizopus microsporus.</title>
        <authorList>
            <person name="Lackner G."/>
            <person name="Moebius N."/>
            <person name="Partida-Martinez L."/>
            <person name="Hertweck C."/>
        </authorList>
    </citation>
    <scope>NUCLEOTIDE SEQUENCE [LARGE SCALE GENOMIC DNA]</scope>
    <source>
        <strain evidence="2">DSM 19002 / CIP 109453 / HKI 454</strain>
    </source>
</reference>
<gene>
    <name evidence="1" type="ordered locus">RBRH_02362</name>
</gene>